<evidence type="ECO:0000313" key="6">
    <source>
        <dbReference type="Proteomes" id="UP000188551"/>
    </source>
</evidence>
<dbReference type="Proteomes" id="UP000014137">
    <property type="component" value="Unassembled WGS sequence"/>
</dbReference>
<evidence type="ECO:0000256" key="2">
    <source>
        <dbReference type="SAM" id="Phobius"/>
    </source>
</evidence>
<reference evidence="4 6" key="2">
    <citation type="submission" date="2017-02" db="EMBL/GenBank/DDBJ databases">
        <title>Amycolatopsis azurea DSM 43854 draft genome.</title>
        <authorList>
            <person name="Mayilraj S."/>
        </authorList>
    </citation>
    <scope>NUCLEOTIDE SEQUENCE [LARGE SCALE GENOMIC DNA]</scope>
    <source>
        <strain evidence="4 6">DSM 43854</strain>
    </source>
</reference>
<sequence length="114" mass="11870">MRTRLYLFVAAVIVGFGLLLADVSATAASGLPLGCGTALSPRTAGSDTDRKPDRTTSGLEHADERVMPVTDAERCGDAVSARQVWSWLILGVGVLGVAVTVAQSSRREDPAESA</sequence>
<keyword evidence="6" id="KW-1185">Reference proteome</keyword>
<name>M2PYB8_9PSEU</name>
<feature type="compositionally biased region" description="Basic and acidic residues" evidence="1">
    <location>
        <begin position="47"/>
        <end position="65"/>
    </location>
</feature>
<gene>
    <name evidence="4" type="ORF">B0293_07780</name>
    <name evidence="3" type="ORF">C791_2982</name>
</gene>
<evidence type="ECO:0000313" key="4">
    <source>
        <dbReference type="EMBL" id="OOC07558.1"/>
    </source>
</evidence>
<organism evidence="3 5">
    <name type="scientific">Amycolatopsis azurea DSM 43854</name>
    <dbReference type="NCBI Taxonomy" id="1238180"/>
    <lineage>
        <taxon>Bacteria</taxon>
        <taxon>Bacillati</taxon>
        <taxon>Actinomycetota</taxon>
        <taxon>Actinomycetes</taxon>
        <taxon>Pseudonocardiales</taxon>
        <taxon>Pseudonocardiaceae</taxon>
        <taxon>Amycolatopsis</taxon>
    </lineage>
</organism>
<feature type="region of interest" description="Disordered" evidence="1">
    <location>
        <begin position="37"/>
        <end position="65"/>
    </location>
</feature>
<dbReference type="AlphaFoldDB" id="M2PYB8"/>
<dbReference type="EMBL" id="MUXN01000004">
    <property type="protein sequence ID" value="OOC07558.1"/>
    <property type="molecule type" value="Genomic_DNA"/>
</dbReference>
<evidence type="ECO:0000313" key="5">
    <source>
        <dbReference type="Proteomes" id="UP000014137"/>
    </source>
</evidence>
<keyword evidence="2" id="KW-1133">Transmembrane helix</keyword>
<evidence type="ECO:0000256" key="1">
    <source>
        <dbReference type="SAM" id="MobiDB-lite"/>
    </source>
</evidence>
<feature type="transmembrane region" description="Helical" evidence="2">
    <location>
        <begin position="84"/>
        <end position="102"/>
    </location>
</feature>
<evidence type="ECO:0000313" key="3">
    <source>
        <dbReference type="EMBL" id="EMD29623.1"/>
    </source>
</evidence>
<dbReference type="EMBL" id="ANMG01000003">
    <property type="protein sequence ID" value="EMD29623.1"/>
    <property type="molecule type" value="Genomic_DNA"/>
</dbReference>
<proteinExistence type="predicted"/>
<keyword evidence="2" id="KW-0472">Membrane</keyword>
<comment type="caution">
    <text evidence="3">The sequence shown here is derived from an EMBL/GenBank/DDBJ whole genome shotgun (WGS) entry which is preliminary data.</text>
</comment>
<keyword evidence="2" id="KW-0812">Transmembrane</keyword>
<accession>M2PYB8</accession>
<reference evidence="3 5" key="1">
    <citation type="submission" date="2012-10" db="EMBL/GenBank/DDBJ databases">
        <title>Genome assembly of Amycolatopsis azurea DSM 43854.</title>
        <authorList>
            <person name="Khatri I."/>
            <person name="Kaur I."/>
            <person name="Subramanian S."/>
            <person name="Mayilraj S."/>
        </authorList>
    </citation>
    <scope>NUCLEOTIDE SEQUENCE [LARGE SCALE GENOMIC DNA]</scope>
    <source>
        <strain evidence="3 5">DSM 43854</strain>
    </source>
</reference>
<dbReference type="Proteomes" id="UP000188551">
    <property type="component" value="Unassembled WGS sequence"/>
</dbReference>
<dbReference type="PATRIC" id="fig|1238180.3.peg.379"/>
<protein>
    <submittedName>
        <fullName evidence="3">Uncharacterized protein</fullName>
    </submittedName>
</protein>